<dbReference type="EMBL" id="NMUE01000012">
    <property type="protein sequence ID" value="RFA96354.1"/>
    <property type="molecule type" value="Genomic_DNA"/>
</dbReference>
<evidence type="ECO:0000313" key="3">
    <source>
        <dbReference type="Proteomes" id="UP000256877"/>
    </source>
</evidence>
<comment type="caution">
    <text evidence="1">The sequence shown here is derived from an EMBL/GenBank/DDBJ whole genome shotgun (WGS) entry which is preliminary data.</text>
</comment>
<sequence>MLIAKLFRPRAGLRPRSARRVALYLGLGLVIAISKVGKVEGIKACVWRRHPAVLYIGKCREVEVAIPDALDEADNLVKALAEEIDKEPLNLPRGVTLSLEAVLGPAELGVDIDIYSDEEVPRALGITAELAAVLAEPRGYIGDEPIDSFYGLVASEKAAETLRQLARELYRQAAATYVKAATYTGVRQYALTDLIAWIKASRNYALDLPNAIPLYYNPWLRQVARDLYALAPEGYKRLAGAAGLRKALREARSAIKEHFKKSNEVEVRPSRVGELMLLYPKRASPPAKSHEAAVEALREALARAFKYASGDAAREALEHKGYLEWDDYIKALGDALRRELTKNASPRGTQ</sequence>
<dbReference type="OrthoDB" id="28559at2157"/>
<evidence type="ECO:0000313" key="1">
    <source>
        <dbReference type="EMBL" id="RFA96354.1"/>
    </source>
</evidence>
<reference evidence="3 4" key="1">
    <citation type="submission" date="2017-07" db="EMBL/GenBank/DDBJ databases">
        <title>Draft genome sequence of aerobic hyperthermophilic archaea, Pyrobaculum aerophilum YKB31 and YKB32.</title>
        <authorList>
            <person name="Mochizuki T."/>
            <person name="Berliner A.J."/>
            <person name="Yoshida-Takashima Y."/>
            <person name="Takaki Y."/>
            <person name="Nunoura T."/>
            <person name="Takai K."/>
        </authorList>
    </citation>
    <scope>NUCLEOTIDE SEQUENCE [LARGE SCALE GENOMIC DNA]</scope>
    <source>
        <strain evidence="1 4">YKB31</strain>
        <strain evidence="2 3">YKB32</strain>
    </source>
</reference>
<name>A0A371R023_9CREN</name>
<gene>
    <name evidence="1" type="ORF">CGL51_05230</name>
    <name evidence="2" type="ORF">CGL52_10910</name>
</gene>
<dbReference type="Proteomes" id="UP000257123">
    <property type="component" value="Unassembled WGS sequence"/>
</dbReference>
<evidence type="ECO:0000313" key="2">
    <source>
        <dbReference type="EMBL" id="RFA96643.1"/>
    </source>
</evidence>
<accession>A0A371R023</accession>
<dbReference type="RefSeq" id="WP_116420938.1">
    <property type="nucleotide sequence ID" value="NZ_NMUE01000012.1"/>
</dbReference>
<evidence type="ECO:0000313" key="4">
    <source>
        <dbReference type="Proteomes" id="UP000257123"/>
    </source>
</evidence>
<dbReference type="AlphaFoldDB" id="A0A371R023"/>
<organism evidence="1 4">
    <name type="scientific">Pyrobaculum aerophilum</name>
    <dbReference type="NCBI Taxonomy" id="13773"/>
    <lineage>
        <taxon>Archaea</taxon>
        <taxon>Thermoproteota</taxon>
        <taxon>Thermoprotei</taxon>
        <taxon>Thermoproteales</taxon>
        <taxon>Thermoproteaceae</taxon>
        <taxon>Pyrobaculum</taxon>
    </lineage>
</organism>
<dbReference type="Proteomes" id="UP000256877">
    <property type="component" value="Unassembled WGS sequence"/>
</dbReference>
<proteinExistence type="predicted"/>
<dbReference type="EMBL" id="NMUF01000037">
    <property type="protein sequence ID" value="RFA96643.1"/>
    <property type="molecule type" value="Genomic_DNA"/>
</dbReference>
<protein>
    <submittedName>
        <fullName evidence="1">Uncharacterized protein</fullName>
    </submittedName>
</protein>